<gene>
    <name evidence="3" type="ORF">GGU10DRAFT_187258</name>
</gene>
<feature type="transmembrane region" description="Helical" evidence="1">
    <location>
        <begin position="95"/>
        <end position="122"/>
    </location>
</feature>
<feature type="transmembrane region" description="Helical" evidence="1">
    <location>
        <begin position="24"/>
        <end position="44"/>
    </location>
</feature>
<dbReference type="InterPro" id="IPR014010">
    <property type="entry name" value="REJ_dom"/>
</dbReference>
<keyword evidence="1" id="KW-0472">Membrane</keyword>
<protein>
    <recommendedName>
        <fullName evidence="2">REJ domain-containing protein</fullName>
    </recommendedName>
</protein>
<evidence type="ECO:0000313" key="3">
    <source>
        <dbReference type="EMBL" id="KAJ3779868.1"/>
    </source>
</evidence>
<evidence type="ECO:0000313" key="4">
    <source>
        <dbReference type="Proteomes" id="UP001163798"/>
    </source>
</evidence>
<keyword evidence="1" id="KW-0812">Transmembrane</keyword>
<comment type="caution">
    <text evidence="3">The sequence shown here is derived from an EMBL/GenBank/DDBJ whole genome shotgun (WGS) entry which is preliminary data.</text>
</comment>
<dbReference type="PROSITE" id="PS51111">
    <property type="entry name" value="REJ"/>
    <property type="match status" value="1"/>
</dbReference>
<feature type="non-terminal residue" evidence="3">
    <location>
        <position position="1"/>
    </location>
</feature>
<keyword evidence="1" id="KW-1133">Transmembrane helix</keyword>
<evidence type="ECO:0000259" key="2">
    <source>
        <dbReference type="PROSITE" id="PS51111"/>
    </source>
</evidence>
<organism evidence="3 4">
    <name type="scientific">Lentinula aff. detonsa</name>
    <dbReference type="NCBI Taxonomy" id="2804958"/>
    <lineage>
        <taxon>Eukaryota</taxon>
        <taxon>Fungi</taxon>
        <taxon>Dikarya</taxon>
        <taxon>Basidiomycota</taxon>
        <taxon>Agaricomycotina</taxon>
        <taxon>Agaricomycetes</taxon>
        <taxon>Agaricomycetidae</taxon>
        <taxon>Agaricales</taxon>
        <taxon>Marasmiineae</taxon>
        <taxon>Omphalotaceae</taxon>
        <taxon>Lentinula</taxon>
    </lineage>
</organism>
<proteinExistence type="predicted"/>
<name>A0AA38NIJ9_9AGAR</name>
<dbReference type="Proteomes" id="UP001163798">
    <property type="component" value="Unassembled WGS sequence"/>
</dbReference>
<evidence type="ECO:0000256" key="1">
    <source>
        <dbReference type="SAM" id="Phobius"/>
    </source>
</evidence>
<keyword evidence="4" id="KW-1185">Reference proteome</keyword>
<dbReference type="GO" id="GO:0016020">
    <property type="term" value="C:membrane"/>
    <property type="evidence" value="ECO:0007669"/>
    <property type="project" value="UniProtKB-SubCell"/>
</dbReference>
<dbReference type="AlphaFoldDB" id="A0AA38NIJ9"/>
<feature type="domain" description="REJ" evidence="2">
    <location>
        <begin position="1"/>
        <end position="159"/>
    </location>
</feature>
<reference evidence="3" key="1">
    <citation type="submission" date="2022-08" db="EMBL/GenBank/DDBJ databases">
        <authorList>
            <consortium name="DOE Joint Genome Institute"/>
            <person name="Min B."/>
            <person name="Riley R."/>
            <person name="Sierra-Patev S."/>
            <person name="Naranjo-Ortiz M."/>
            <person name="Looney B."/>
            <person name="Konkel Z."/>
            <person name="Slot J.C."/>
            <person name="Sakamoto Y."/>
            <person name="Steenwyk J.L."/>
            <person name="Rokas A."/>
            <person name="Carro J."/>
            <person name="Camarero S."/>
            <person name="Ferreira P."/>
            <person name="Molpeceres G."/>
            <person name="Ruiz-Duenas F.J."/>
            <person name="Serrano A."/>
            <person name="Henrissat B."/>
            <person name="Drula E."/>
            <person name="Hughes K.W."/>
            <person name="Mata J.L."/>
            <person name="Ishikawa N.K."/>
            <person name="Vargas-Isla R."/>
            <person name="Ushijima S."/>
            <person name="Smith C.A."/>
            <person name="Ahrendt S."/>
            <person name="Andreopoulos W."/>
            <person name="He G."/>
            <person name="Labutti K."/>
            <person name="Lipzen A."/>
            <person name="Ng V."/>
            <person name="Sandor L."/>
            <person name="Barry K."/>
            <person name="Martinez A.T."/>
            <person name="Xiao Y."/>
            <person name="Gibbons J.G."/>
            <person name="Terashima K."/>
            <person name="Hibbett D.S."/>
            <person name="Grigoriev I.V."/>
        </authorList>
    </citation>
    <scope>NUCLEOTIDE SEQUENCE</scope>
    <source>
        <strain evidence="3">TFB10291</strain>
    </source>
</reference>
<accession>A0AA38NIJ9</accession>
<dbReference type="EMBL" id="MU794117">
    <property type="protein sequence ID" value="KAJ3779868.1"/>
    <property type="molecule type" value="Genomic_DNA"/>
</dbReference>
<sequence>ISSLTCESCCCICFGISSLANDNSTVLVIFSTVSSCILFSSIFFRRAIPSSVAFTTVSKSLFGSRVALSMTLYISSRVSSGWAPRIVVLLAKNSLAILSFVSFAVVLLLVLVLFWVLLVVLFPVSLAGFSFRTVPMVFSVVCRDMLRLLFWCSGSSFGE</sequence>